<accession>Q8JKU4</accession>
<organism evidence="1 2">
    <name type="scientific">Heliothis zea nudivirus 1</name>
    <dbReference type="NCBI Taxonomy" id="3116536"/>
    <lineage>
        <taxon>Viruses</taxon>
        <taxon>Viruses incertae sedis</taxon>
        <taxon>Naldaviricetes</taxon>
        <taxon>Lefavirales</taxon>
        <taxon>Nudiviridae</taxon>
        <taxon>Betanudivirus</taxon>
        <taxon>Betanudivirus hezeae</taxon>
    </lineage>
</organism>
<protein>
    <submittedName>
        <fullName evidence="1">Orf17</fullName>
    </submittedName>
</protein>
<reference evidence="1 2" key="1">
    <citation type="journal article" date="2002" name="J. Virol.">
        <title>Analysis of the complete genome sequence of the Hz-1 virus suggests that it is related to members of the Baculoviridae.</title>
        <authorList>
            <person name="Cheng C.H."/>
            <person name="Liu S.M."/>
            <person name="Chow T.Y."/>
            <person name="Hsiao Y.Y."/>
            <person name="Wang D.P."/>
            <person name="Huang J.J."/>
            <person name="Chen H.H."/>
        </authorList>
    </citation>
    <scope>NUCLEOTIDE SEQUENCE [LARGE SCALE GENOMIC DNA]</scope>
</reference>
<name>Q8JKU4_9VIRU</name>
<evidence type="ECO:0000313" key="2">
    <source>
        <dbReference type="Proteomes" id="UP000232784"/>
    </source>
</evidence>
<dbReference type="EMBL" id="AF451898">
    <property type="protein sequence ID" value="AAN04312.1"/>
    <property type="molecule type" value="Genomic_DNA"/>
</dbReference>
<keyword evidence="2" id="KW-1185">Reference proteome</keyword>
<proteinExistence type="predicted"/>
<evidence type="ECO:0000313" key="1">
    <source>
        <dbReference type="EMBL" id="AAN04312.1"/>
    </source>
</evidence>
<gene>
    <name evidence="1" type="primary">orf17</name>
</gene>
<dbReference type="Proteomes" id="UP000232784">
    <property type="component" value="Segment"/>
</dbReference>
<sequence length="78" mass="9082">MYKSTRVYQSTEFYQSIYQSIALSEYQSTQSLPSIPEYSSCRVPYLVVSLHLYTSICQSYHQSLPETLCHYPKCPKLS</sequence>
<dbReference type="KEGG" id="vg:955094"/>